<evidence type="ECO:0000313" key="13">
    <source>
        <dbReference type="Proteomes" id="UP001623290"/>
    </source>
</evidence>
<feature type="transmembrane region" description="Helical" evidence="7">
    <location>
        <begin position="23"/>
        <end position="44"/>
    </location>
</feature>
<evidence type="ECO:0000256" key="3">
    <source>
        <dbReference type="ARBA" id="ARBA00022475"/>
    </source>
</evidence>
<keyword evidence="5 7" id="KW-1133">Transmembrane helix</keyword>
<organism evidence="12 13">
    <name type="scientific">Thioclava litoralis</name>
    <dbReference type="NCBI Taxonomy" id="3076557"/>
    <lineage>
        <taxon>Bacteria</taxon>
        <taxon>Pseudomonadati</taxon>
        <taxon>Pseudomonadota</taxon>
        <taxon>Alphaproteobacteria</taxon>
        <taxon>Rhodobacterales</taxon>
        <taxon>Paracoccaceae</taxon>
        <taxon>Thioclava</taxon>
    </lineage>
</organism>
<dbReference type="InterPro" id="IPR010920">
    <property type="entry name" value="LSM_dom_sf"/>
</dbReference>
<sequence length="318" mass="35174">MDELNLQNLTDVSQWITPERVDAVVLATLNVLTALVILIIALFISGWAKGRISRLAARHRRLDDTLFGFLGNIAKYLILAIGFIFILNRFGIQTTSLAALIGAAGLAIGLALQGTLSSLASGVMIIMFRPFRVGDYIAAGSESGTVTEISLFYVILKTYDGIQIVVPNSDIWSSSITNYSANTTRMMDLTIGISYDSDIKLAKEILQKIVDEDPRVLKDPAPTIGVKELGDSSINLLFRAWCNTDVYWKFRWELFEFVKKEFDANGIGIPFPTREIVFDNKLEMVKLKDQNPQKRLSSGLDNGTETGVGAVTQEDKLK</sequence>
<keyword evidence="13" id="KW-1185">Reference proteome</keyword>
<comment type="subunit">
    <text evidence="7">Homoheptamer.</text>
</comment>
<keyword evidence="7" id="KW-0407">Ion channel</keyword>
<dbReference type="InterPro" id="IPR011066">
    <property type="entry name" value="MscS_channel_C_sf"/>
</dbReference>
<dbReference type="SUPFAM" id="SSF82861">
    <property type="entry name" value="Mechanosensitive channel protein MscS (YggB), transmembrane region"/>
    <property type="match status" value="1"/>
</dbReference>
<protein>
    <recommendedName>
        <fullName evidence="7">Small-conductance mechanosensitive channel</fullName>
    </recommendedName>
</protein>
<evidence type="ECO:0000259" key="9">
    <source>
        <dbReference type="Pfam" id="PF00924"/>
    </source>
</evidence>
<reference evidence="12 13" key="1">
    <citation type="submission" date="2023-09" db="EMBL/GenBank/DDBJ databases">
        <title>Thioclava shenzhenensis sp. nov., a multidrug resistant bacteria-antagonizing species isolated from coastal seawater.</title>
        <authorList>
            <person name="Long M."/>
        </authorList>
    </citation>
    <scope>NUCLEOTIDE SEQUENCE [LARGE SCALE GENOMIC DNA]</scope>
    <source>
        <strain evidence="12 13">FTW29</strain>
    </source>
</reference>
<dbReference type="PANTHER" id="PTHR30221:SF1">
    <property type="entry name" value="SMALL-CONDUCTANCE MECHANOSENSITIVE CHANNEL"/>
    <property type="match status" value="1"/>
</dbReference>
<gene>
    <name evidence="12" type="ORF">RPE78_08545</name>
</gene>
<dbReference type="PANTHER" id="PTHR30221">
    <property type="entry name" value="SMALL-CONDUCTANCE MECHANOSENSITIVE CHANNEL"/>
    <property type="match status" value="1"/>
</dbReference>
<evidence type="ECO:0000256" key="4">
    <source>
        <dbReference type="ARBA" id="ARBA00022692"/>
    </source>
</evidence>
<dbReference type="Gene3D" id="2.30.30.60">
    <property type="match status" value="1"/>
</dbReference>
<dbReference type="InterPro" id="IPR006685">
    <property type="entry name" value="MscS_channel_2nd"/>
</dbReference>
<evidence type="ECO:0000256" key="2">
    <source>
        <dbReference type="ARBA" id="ARBA00008017"/>
    </source>
</evidence>
<dbReference type="InterPro" id="IPR045275">
    <property type="entry name" value="MscS_archaea/bacteria_type"/>
</dbReference>
<dbReference type="SUPFAM" id="SSF50182">
    <property type="entry name" value="Sm-like ribonucleoproteins"/>
    <property type="match status" value="1"/>
</dbReference>
<evidence type="ECO:0000256" key="8">
    <source>
        <dbReference type="SAM" id="MobiDB-lite"/>
    </source>
</evidence>
<dbReference type="Gene3D" id="3.30.70.100">
    <property type="match status" value="1"/>
</dbReference>
<keyword evidence="7" id="KW-0997">Cell inner membrane</keyword>
<evidence type="ECO:0000313" key="12">
    <source>
        <dbReference type="EMBL" id="WRY32761.1"/>
    </source>
</evidence>
<feature type="compositionally biased region" description="Polar residues" evidence="8">
    <location>
        <begin position="293"/>
        <end position="305"/>
    </location>
</feature>
<keyword evidence="4 7" id="KW-0812">Transmembrane</keyword>
<evidence type="ECO:0000256" key="7">
    <source>
        <dbReference type="RuleBase" id="RU369025"/>
    </source>
</evidence>
<dbReference type="SUPFAM" id="SSF82689">
    <property type="entry name" value="Mechanosensitive channel protein MscS (YggB), C-terminal domain"/>
    <property type="match status" value="1"/>
</dbReference>
<dbReference type="Pfam" id="PF21088">
    <property type="entry name" value="MS_channel_1st"/>
    <property type="match status" value="1"/>
</dbReference>
<dbReference type="InterPro" id="IPR023408">
    <property type="entry name" value="MscS_beta-dom_sf"/>
</dbReference>
<comment type="subcellular location">
    <subcellularLocation>
        <location evidence="7">Cell inner membrane</location>
        <topology evidence="7">Multi-pass membrane protein</topology>
    </subcellularLocation>
    <subcellularLocation>
        <location evidence="1">Cell membrane</location>
        <topology evidence="1">Multi-pass membrane protein</topology>
    </subcellularLocation>
</comment>
<dbReference type="EMBL" id="CP135443">
    <property type="protein sequence ID" value="WRY32761.1"/>
    <property type="molecule type" value="Genomic_DNA"/>
</dbReference>
<feature type="transmembrane region" description="Helical" evidence="7">
    <location>
        <begin position="99"/>
        <end position="128"/>
    </location>
</feature>
<dbReference type="InterPro" id="IPR049142">
    <property type="entry name" value="MS_channel_1st"/>
</dbReference>
<dbReference type="InterPro" id="IPR011014">
    <property type="entry name" value="MscS_channel_TM-2"/>
</dbReference>
<keyword evidence="6 7" id="KW-0472">Membrane</keyword>
<dbReference type="Pfam" id="PF00924">
    <property type="entry name" value="MS_channel_2nd"/>
    <property type="match status" value="1"/>
</dbReference>
<keyword evidence="7" id="KW-0406">Ion transport</keyword>
<evidence type="ECO:0000256" key="5">
    <source>
        <dbReference type="ARBA" id="ARBA00022989"/>
    </source>
</evidence>
<comment type="function">
    <text evidence="7">Mechanosensitive channel that participates in the regulation of osmotic pressure changes within the cell, opening in response to stretch forces in the membrane lipid bilayer, without the need for other proteins. Contributes to normal resistance to hypoosmotic shock. Forms an ion channel of 1.0 nanosiemens conductance with a slight preference for anions.</text>
</comment>
<feature type="transmembrane region" description="Helical" evidence="7">
    <location>
        <begin position="65"/>
        <end position="87"/>
    </location>
</feature>
<name>A0ABZ1DYW4_9RHOB</name>
<feature type="domain" description="Mechanosensitive ion channel transmembrane helices 2/3" evidence="11">
    <location>
        <begin position="72"/>
        <end position="113"/>
    </location>
</feature>
<keyword evidence="3" id="KW-1003">Cell membrane</keyword>
<keyword evidence="7" id="KW-0813">Transport</keyword>
<comment type="caution">
    <text evidence="7">Lacks conserved residue(s) required for the propagation of feature annotation.</text>
</comment>
<dbReference type="Proteomes" id="UP001623290">
    <property type="component" value="Chromosome"/>
</dbReference>
<comment type="similarity">
    <text evidence="2 7">Belongs to the MscS (TC 1.A.23) family.</text>
</comment>
<evidence type="ECO:0000256" key="1">
    <source>
        <dbReference type="ARBA" id="ARBA00004651"/>
    </source>
</evidence>
<dbReference type="InterPro" id="IPR049278">
    <property type="entry name" value="MS_channel_C"/>
</dbReference>
<feature type="region of interest" description="Disordered" evidence="8">
    <location>
        <begin position="293"/>
        <end position="318"/>
    </location>
</feature>
<feature type="domain" description="Mechanosensitive ion channel MscS" evidence="9">
    <location>
        <begin position="115"/>
        <end position="180"/>
    </location>
</feature>
<evidence type="ECO:0000256" key="6">
    <source>
        <dbReference type="ARBA" id="ARBA00023136"/>
    </source>
</evidence>
<dbReference type="Pfam" id="PF21082">
    <property type="entry name" value="MS_channel_3rd"/>
    <property type="match status" value="1"/>
</dbReference>
<dbReference type="Gene3D" id="1.10.287.1260">
    <property type="match status" value="1"/>
</dbReference>
<evidence type="ECO:0000259" key="11">
    <source>
        <dbReference type="Pfam" id="PF21088"/>
    </source>
</evidence>
<evidence type="ECO:0000259" key="10">
    <source>
        <dbReference type="Pfam" id="PF21082"/>
    </source>
</evidence>
<proteinExistence type="inferred from homology"/>
<accession>A0ABZ1DYW4</accession>
<dbReference type="RefSeq" id="WP_406720298.1">
    <property type="nucleotide sequence ID" value="NZ_CP135443.1"/>
</dbReference>
<feature type="domain" description="Mechanosensitive ion channel MscS C-terminal" evidence="10">
    <location>
        <begin position="189"/>
        <end position="269"/>
    </location>
</feature>